<evidence type="ECO:0000256" key="4">
    <source>
        <dbReference type="ARBA" id="ARBA00006288"/>
    </source>
</evidence>
<dbReference type="GO" id="GO:0055088">
    <property type="term" value="P:lipid homeostasis"/>
    <property type="evidence" value="ECO:0007669"/>
    <property type="project" value="TreeGrafter"/>
</dbReference>
<dbReference type="InterPro" id="IPR046373">
    <property type="entry name" value="Acyl-CoA_Oxase/DH_mid-dom_sf"/>
</dbReference>
<dbReference type="SUPFAM" id="SSF56645">
    <property type="entry name" value="Acyl-CoA dehydrogenase NM domain-like"/>
    <property type="match status" value="1"/>
</dbReference>
<comment type="cofactor">
    <cofactor evidence="1">
        <name>FAD</name>
        <dbReference type="ChEBI" id="CHEBI:57692"/>
    </cofactor>
</comment>
<dbReference type="Pfam" id="PF02770">
    <property type="entry name" value="Acyl-CoA_dh_M"/>
    <property type="match status" value="1"/>
</dbReference>
<keyword evidence="5" id="KW-0285">Flavoprotein</keyword>
<dbReference type="InterPro" id="IPR006091">
    <property type="entry name" value="Acyl-CoA_Oxase/DH_mid-dom"/>
</dbReference>
<evidence type="ECO:0000256" key="8">
    <source>
        <dbReference type="ARBA" id="ARBA00023002"/>
    </source>
</evidence>
<organism evidence="13 14">
    <name type="scientific">Halocaridina rubra</name>
    <name type="common">Hawaiian red shrimp</name>
    <dbReference type="NCBI Taxonomy" id="373956"/>
    <lineage>
        <taxon>Eukaryota</taxon>
        <taxon>Metazoa</taxon>
        <taxon>Ecdysozoa</taxon>
        <taxon>Arthropoda</taxon>
        <taxon>Crustacea</taxon>
        <taxon>Multicrustacea</taxon>
        <taxon>Malacostraca</taxon>
        <taxon>Eumalacostraca</taxon>
        <taxon>Eucarida</taxon>
        <taxon>Decapoda</taxon>
        <taxon>Pleocyemata</taxon>
        <taxon>Caridea</taxon>
        <taxon>Atyoidea</taxon>
        <taxon>Atyidae</taxon>
        <taxon>Halocaridina</taxon>
    </lineage>
</organism>
<evidence type="ECO:0000259" key="12">
    <source>
        <dbReference type="Pfam" id="PF14749"/>
    </source>
</evidence>
<dbReference type="Gene3D" id="2.40.110.10">
    <property type="entry name" value="Butyryl-CoA Dehydrogenase, subunit A, domain 2"/>
    <property type="match status" value="1"/>
</dbReference>
<dbReference type="AlphaFoldDB" id="A0AAN9A3L7"/>
<dbReference type="GO" id="GO:0005777">
    <property type="term" value="C:peroxisome"/>
    <property type="evidence" value="ECO:0007669"/>
    <property type="project" value="UniProtKB-SubCell"/>
</dbReference>
<name>A0AAN9A3L7_HALRR</name>
<proteinExistence type="inferred from homology"/>
<keyword evidence="10" id="KW-0576">Peroxisome</keyword>
<evidence type="ECO:0000259" key="11">
    <source>
        <dbReference type="Pfam" id="PF02770"/>
    </source>
</evidence>
<comment type="subcellular location">
    <subcellularLocation>
        <location evidence="2">Peroxisome</location>
    </subcellularLocation>
</comment>
<dbReference type="InterPro" id="IPR037069">
    <property type="entry name" value="AcylCoA_DH/ox_N_sf"/>
</dbReference>
<sequence length="177" mass="19714">MGLGITAALTKDGNPFQLHMGMFLPTLLNQATPEQQEKWLYKAFMGQIIGTYAQTEMGHGTFLRGLETTATYDLDTQEFVLNSPTITATKWWPGGLGNTCNFAVVMAQLYTNGVCYGPHNFVVQLRDEETHKSLPGVTIGEIGPKLGMNSTDNGFLRFSNYRIPRMNMLMKHSQVTE</sequence>
<dbReference type="EMBL" id="JAXCGZ010007451">
    <property type="protein sequence ID" value="KAK7079356.1"/>
    <property type="molecule type" value="Genomic_DNA"/>
</dbReference>
<keyword evidence="14" id="KW-1185">Reference proteome</keyword>
<reference evidence="13 14" key="1">
    <citation type="submission" date="2023-11" db="EMBL/GenBank/DDBJ databases">
        <title>Halocaridina rubra genome assembly.</title>
        <authorList>
            <person name="Smith C."/>
        </authorList>
    </citation>
    <scope>NUCLEOTIDE SEQUENCE [LARGE SCALE GENOMIC DNA]</scope>
    <source>
        <strain evidence="13">EP-1</strain>
        <tissue evidence="13">Whole</tissue>
    </source>
</reference>
<accession>A0AAN9A3L7</accession>
<keyword evidence="6" id="KW-0274">FAD</keyword>
<gene>
    <name evidence="13" type="primary">ACOX2_7</name>
    <name evidence="13" type="ORF">SK128_014913</name>
</gene>
<comment type="caution">
    <text evidence="13">The sequence shown here is derived from an EMBL/GenBank/DDBJ whole genome shotgun (WGS) entry which is preliminary data.</text>
</comment>
<evidence type="ECO:0000256" key="1">
    <source>
        <dbReference type="ARBA" id="ARBA00001974"/>
    </source>
</evidence>
<evidence type="ECO:0000256" key="3">
    <source>
        <dbReference type="ARBA" id="ARBA00004846"/>
    </source>
</evidence>
<dbReference type="InterPro" id="IPR012258">
    <property type="entry name" value="Acyl-CoA_oxidase"/>
</dbReference>
<dbReference type="GO" id="GO:0005504">
    <property type="term" value="F:fatty acid binding"/>
    <property type="evidence" value="ECO:0007669"/>
    <property type="project" value="TreeGrafter"/>
</dbReference>
<feature type="domain" description="Acyl-CoA oxidase/dehydrogenase middle" evidence="11">
    <location>
        <begin position="52"/>
        <end position="160"/>
    </location>
</feature>
<evidence type="ECO:0000256" key="5">
    <source>
        <dbReference type="ARBA" id="ARBA00022630"/>
    </source>
</evidence>
<evidence type="ECO:0000256" key="7">
    <source>
        <dbReference type="ARBA" id="ARBA00022832"/>
    </source>
</evidence>
<keyword evidence="8" id="KW-0560">Oxidoreductase</keyword>
<evidence type="ECO:0000256" key="10">
    <source>
        <dbReference type="ARBA" id="ARBA00023140"/>
    </source>
</evidence>
<evidence type="ECO:0000313" key="14">
    <source>
        <dbReference type="Proteomes" id="UP001381693"/>
    </source>
</evidence>
<evidence type="ECO:0000313" key="13">
    <source>
        <dbReference type="EMBL" id="KAK7079356.1"/>
    </source>
</evidence>
<dbReference type="InterPro" id="IPR029320">
    <property type="entry name" value="Acyl-CoA_ox_N"/>
</dbReference>
<evidence type="ECO:0000256" key="6">
    <source>
        <dbReference type="ARBA" id="ARBA00022827"/>
    </source>
</evidence>
<comment type="pathway">
    <text evidence="3">Lipid metabolism; peroxisomal fatty acid beta-oxidation.</text>
</comment>
<evidence type="ECO:0000256" key="9">
    <source>
        <dbReference type="ARBA" id="ARBA00023098"/>
    </source>
</evidence>
<evidence type="ECO:0000256" key="2">
    <source>
        <dbReference type="ARBA" id="ARBA00004275"/>
    </source>
</evidence>
<dbReference type="Gene3D" id="1.10.540.10">
    <property type="entry name" value="Acyl-CoA dehydrogenase/oxidase, N-terminal domain"/>
    <property type="match status" value="1"/>
</dbReference>
<dbReference type="GO" id="GO:0071949">
    <property type="term" value="F:FAD binding"/>
    <property type="evidence" value="ECO:0007669"/>
    <property type="project" value="InterPro"/>
</dbReference>
<dbReference type="GO" id="GO:0003997">
    <property type="term" value="F:acyl-CoA oxidase activity"/>
    <property type="evidence" value="ECO:0007669"/>
    <property type="project" value="InterPro"/>
</dbReference>
<dbReference type="Pfam" id="PF14749">
    <property type="entry name" value="Acyl-CoA_ox_N"/>
    <property type="match status" value="1"/>
</dbReference>
<dbReference type="Proteomes" id="UP001381693">
    <property type="component" value="Unassembled WGS sequence"/>
</dbReference>
<feature type="non-terminal residue" evidence="13">
    <location>
        <position position="177"/>
    </location>
</feature>
<dbReference type="PANTHER" id="PTHR10909:SF250">
    <property type="entry name" value="PEROXISOMAL ACYL-COENZYME A OXIDASE 1"/>
    <property type="match status" value="1"/>
</dbReference>
<comment type="similarity">
    <text evidence="4">Belongs to the acyl-CoA oxidase family.</text>
</comment>
<dbReference type="PANTHER" id="PTHR10909">
    <property type="entry name" value="ELECTRON TRANSPORT OXIDOREDUCTASE"/>
    <property type="match status" value="1"/>
</dbReference>
<keyword evidence="7" id="KW-0276">Fatty acid metabolism</keyword>
<dbReference type="GO" id="GO:0033540">
    <property type="term" value="P:fatty acid beta-oxidation using acyl-CoA oxidase"/>
    <property type="evidence" value="ECO:0007669"/>
    <property type="project" value="TreeGrafter"/>
</dbReference>
<dbReference type="FunFam" id="2.40.110.10:FF:000003">
    <property type="entry name" value="Acyl-coenzyme A oxidase"/>
    <property type="match status" value="1"/>
</dbReference>
<feature type="domain" description="Acyl-coenzyme A oxidase N-terminal" evidence="12">
    <location>
        <begin position="6"/>
        <end position="49"/>
    </location>
</feature>
<dbReference type="InterPro" id="IPR009100">
    <property type="entry name" value="AcylCoA_DH/oxidase_NM_dom_sf"/>
</dbReference>
<protein>
    <submittedName>
        <fullName evidence="13">Acyl-coenzyme A oxidase (Acyl-CoA oxidase)</fullName>
    </submittedName>
</protein>
<keyword evidence="9" id="KW-0443">Lipid metabolism</keyword>